<sequence length="50" mass="5801">MDFRAKDGIFHAFVRFFIGISSLTRYVCNSFSQVFIIKNSLKTESNFCLT</sequence>
<organism evidence="1 3">
    <name type="scientific">Bacteroides faecis</name>
    <dbReference type="NCBI Taxonomy" id="674529"/>
    <lineage>
        <taxon>Bacteria</taxon>
        <taxon>Pseudomonadati</taxon>
        <taxon>Bacteroidota</taxon>
        <taxon>Bacteroidia</taxon>
        <taxon>Bacteroidales</taxon>
        <taxon>Bacteroidaceae</taxon>
        <taxon>Bacteroides</taxon>
    </lineage>
</organism>
<proteinExistence type="predicted"/>
<protein>
    <submittedName>
        <fullName evidence="1">Uncharacterized protein</fullName>
    </submittedName>
</protein>
<evidence type="ECO:0000313" key="2">
    <source>
        <dbReference type="EMBL" id="VYT20740.1"/>
    </source>
</evidence>
<accession>A0A6N2UST5</accession>
<name>A0A174F090_9BACE</name>
<dbReference type="Proteomes" id="UP000095606">
    <property type="component" value="Unassembled WGS sequence"/>
</dbReference>
<evidence type="ECO:0000313" key="3">
    <source>
        <dbReference type="Proteomes" id="UP000095606"/>
    </source>
</evidence>
<evidence type="ECO:0000313" key="1">
    <source>
        <dbReference type="EMBL" id="CUO43633.1"/>
    </source>
</evidence>
<accession>A0A174F090</accession>
<dbReference type="EMBL" id="CACRSZ010000047">
    <property type="protein sequence ID" value="VYT20740.1"/>
    <property type="molecule type" value="Genomic_DNA"/>
</dbReference>
<dbReference type="EMBL" id="CZAE01000001">
    <property type="protein sequence ID" value="CUO43633.1"/>
    <property type="molecule type" value="Genomic_DNA"/>
</dbReference>
<dbReference type="AlphaFoldDB" id="A0A174F090"/>
<reference evidence="1 3" key="1">
    <citation type="submission" date="2015-09" db="EMBL/GenBank/DDBJ databases">
        <authorList>
            <consortium name="Pathogen Informatics"/>
        </authorList>
    </citation>
    <scope>NUCLEOTIDE SEQUENCE [LARGE SCALE GENOMIC DNA]</scope>
    <source>
        <strain evidence="1 3">2789STDY5834846</strain>
    </source>
</reference>
<reference evidence="2" key="2">
    <citation type="submission" date="2019-11" db="EMBL/GenBank/DDBJ databases">
        <authorList>
            <person name="Feng L."/>
        </authorList>
    </citation>
    <scope>NUCLEOTIDE SEQUENCE</scope>
    <source>
        <strain evidence="2">BfaecisLFYP10</strain>
    </source>
</reference>
<gene>
    <name evidence="2" type="ORF">BFLFYP10_01782</name>
    <name evidence="1" type="ORF">ERS852461_00279</name>
</gene>